<dbReference type="InterPro" id="IPR036116">
    <property type="entry name" value="FN3_sf"/>
</dbReference>
<dbReference type="InterPro" id="IPR003961">
    <property type="entry name" value="FN3_dom"/>
</dbReference>
<sequence length="1089" mass="122091">MFPKLNVDSSYIPYIRHPTRYKSVAVFAKIDGTNWYDITEWVKEVRIVNKLEFLESPAIDSATIILANLSNEWTPTQYNDAFDPSSGKFNGTVDQAYLSKEWEVKILLRVYKSDTEYIDVPLFYGVKTQLTERHKEAEMKVADICYYATKKKLDTDILYIDMKPHEILADLFQRAGLDSSQFDFQEVQYPCTFLARKDSTIWQTVINLVRGTAGKISTTPEGKIIYRTRMDTSSYSDPNPALSLQQDTFKRYDLGTERRFNKITLESEGYRVDDDLSWVIDFELQGNNTIAPGTTATFELEYVSDYAVAVSDTIYISYSVGAGFQEDVPFTVLESTPQPSNEHIQITKYERYADKAVIEIKALTTSENVVINHVKIQGRQVKKVSVNKLIKENTTGEPDKEYSVRTFFDSQAVMSNIADVLYENINKTIRFGLAMNEFYADVYAGNLIEFAVPLKGISSGTFLVLKVEHSLQSAKFQTSLDIVEWKDIEFTTGDKTFTRATRSPDPVENQTQQQITEVQGQIQELQEQVNEVDERTNYIDSAAPSVPQNLSLSTTMNDKGESVVRVSFDPVPEADVIGYEVTWSLDGVHWHYYTTAETLSQFVVPGNTTVYVKVRALDAEGKKSDWSSAASITSAKDEVPPAVPTGLTPTGLFQTIMVKWNPNTEDDFDHYVLQYDTKSDFSTAKEIVLNATSAVIKDLAVNTTYYLRIKAVDKSGNASDWSSAVTASTVKLDDASYYDYAAIKDAIIQNGKIDTAWISELDAGVITTGYLDADRIQARSITLDKLAVSPAFSLPSGTLAYWTNSLIDEANQIMPEGYTEVNLAPRVTLIPENAPEGSVVGDLIAANTIYAGKRIDVGTGVNRWAIDGTNGLVRVLNNSDYPVLGIIYGPYSINMNGITEQTITLPVALTEYFVLLGISNFEYWRSTFAPNYSRKLILDWQKIDNQSFKILAYTQLVQPKQYPNAQVTVEYNDSTETYYTLYTITVAVDEAVVRINGPDLSVEYLHRYSGTPPYTIKVSYTWELKKILPDGIYFAKLGHIDWGDGTITEWALRDSPSSSSNVTATLVSYTPSTLKESANAMITYSVIGY</sequence>
<evidence type="ECO:0000256" key="1">
    <source>
        <dbReference type="SAM" id="Coils"/>
    </source>
</evidence>
<dbReference type="EMBL" id="CP007389">
    <property type="protein sequence ID" value="APT74906.1"/>
    <property type="molecule type" value="Genomic_DNA"/>
</dbReference>
<protein>
    <recommendedName>
        <fullName evidence="2">Fibronectin type-III domain-containing protein</fullName>
    </recommendedName>
</protein>
<dbReference type="RefSeq" id="WP_012057652.1">
    <property type="nucleotide sequence ID" value="NZ_CP007389.1"/>
</dbReference>
<dbReference type="Gene3D" id="2.60.40.10">
    <property type="entry name" value="Immunoglobulins"/>
    <property type="match status" value="2"/>
</dbReference>
<evidence type="ECO:0000313" key="4">
    <source>
        <dbReference type="Proteomes" id="UP000185490"/>
    </source>
</evidence>
<dbReference type="CDD" id="cd00063">
    <property type="entry name" value="FN3"/>
    <property type="match status" value="1"/>
</dbReference>
<feature type="domain" description="Fibronectin type-III" evidence="2">
    <location>
        <begin position="640"/>
        <end position="732"/>
    </location>
</feature>
<organism evidence="3 4">
    <name type="scientific">Thermosipho melanesiensis</name>
    <dbReference type="NCBI Taxonomy" id="46541"/>
    <lineage>
        <taxon>Bacteria</taxon>
        <taxon>Thermotogati</taxon>
        <taxon>Thermotogota</taxon>
        <taxon>Thermotogae</taxon>
        <taxon>Thermotogales</taxon>
        <taxon>Fervidobacteriaceae</taxon>
        <taxon>Thermosipho</taxon>
    </lineage>
</organism>
<feature type="domain" description="Fibronectin type-III" evidence="2">
    <location>
        <begin position="546"/>
        <end position="637"/>
    </location>
</feature>
<feature type="coiled-coil region" evidence="1">
    <location>
        <begin position="508"/>
        <end position="535"/>
    </location>
</feature>
<keyword evidence="1" id="KW-0175">Coiled coil</keyword>
<dbReference type="PROSITE" id="PS50853">
    <property type="entry name" value="FN3"/>
    <property type="match status" value="2"/>
</dbReference>
<keyword evidence="4" id="KW-1185">Reference proteome</keyword>
<dbReference type="InterPro" id="IPR013783">
    <property type="entry name" value="Ig-like_fold"/>
</dbReference>
<evidence type="ECO:0000259" key="2">
    <source>
        <dbReference type="PROSITE" id="PS50853"/>
    </source>
</evidence>
<name>A0ABM6GGS0_9BACT</name>
<accession>A0ABM6GGS0</accession>
<dbReference type="SUPFAM" id="SSF49265">
    <property type="entry name" value="Fibronectin type III"/>
    <property type="match status" value="1"/>
</dbReference>
<dbReference type="Pfam" id="PF00041">
    <property type="entry name" value="fn3"/>
    <property type="match status" value="1"/>
</dbReference>
<proteinExistence type="predicted"/>
<dbReference type="InterPro" id="IPR053171">
    <property type="entry name" value="Viral_Tip_Attach_Protein"/>
</dbReference>
<gene>
    <name evidence="3" type="ORF">BW47_07670</name>
</gene>
<evidence type="ECO:0000313" key="3">
    <source>
        <dbReference type="EMBL" id="APT74906.1"/>
    </source>
</evidence>
<reference evidence="3 4" key="1">
    <citation type="submission" date="2014-02" db="EMBL/GenBank/DDBJ databases">
        <title>Diversity of Thermotogales isolates from hydrothermal vents.</title>
        <authorList>
            <person name="Haverkamp T.H.A."/>
            <person name="Lossouarn J."/>
            <person name="Geslin C."/>
            <person name="Nesbo C.L."/>
        </authorList>
    </citation>
    <scope>NUCLEOTIDE SEQUENCE [LARGE SCALE GENOMIC DNA]</scope>
    <source>
        <strain evidence="3 4">431</strain>
    </source>
</reference>
<dbReference type="SMART" id="SM00060">
    <property type="entry name" value="FN3"/>
    <property type="match status" value="2"/>
</dbReference>
<dbReference type="PANTHER" id="PTHR36251">
    <property type="entry name" value="FELS-1 PROPHAGE HOST SPECIFICITY PROTEIN-RELATED"/>
    <property type="match status" value="1"/>
</dbReference>
<dbReference type="Proteomes" id="UP000185490">
    <property type="component" value="Chromosome"/>
</dbReference>
<dbReference type="PANTHER" id="PTHR36251:SF2">
    <property type="entry name" value="GIFSY-2 PROPHAGE HOST SPECIFICITY PROTEIN J, PHAGE LAMBDA"/>
    <property type="match status" value="1"/>
</dbReference>